<dbReference type="GO" id="GO:0009307">
    <property type="term" value="P:DNA restriction-modification system"/>
    <property type="evidence" value="ECO:0007669"/>
    <property type="project" value="UniProtKB-KW"/>
</dbReference>
<dbReference type="RefSeq" id="WP_165312969.1">
    <property type="nucleotide sequence ID" value="NZ_CP049332.1"/>
</dbReference>
<comment type="similarity">
    <text evidence="1">Belongs to the N(4)/N(6)-methyltransferase family.</text>
</comment>
<evidence type="ECO:0000256" key="2">
    <source>
        <dbReference type="ARBA" id="ARBA00011900"/>
    </source>
</evidence>
<accession>A0A6G7CMW0</accession>
<dbReference type="PANTHER" id="PTHR42933">
    <property type="entry name" value="SLR6095 PROTEIN"/>
    <property type="match status" value="1"/>
</dbReference>
<dbReference type="InterPro" id="IPR003356">
    <property type="entry name" value="DNA_methylase_A-5"/>
</dbReference>
<organism evidence="9 10">
    <name type="scientific">Vibrio ziniensis</name>
    <dbReference type="NCBI Taxonomy" id="2711221"/>
    <lineage>
        <taxon>Bacteria</taxon>
        <taxon>Pseudomonadati</taxon>
        <taxon>Pseudomonadota</taxon>
        <taxon>Gammaproteobacteria</taxon>
        <taxon>Vibrionales</taxon>
        <taxon>Vibrionaceae</taxon>
        <taxon>Vibrio</taxon>
    </lineage>
</organism>
<keyword evidence="4" id="KW-0808">Transferase</keyword>
<dbReference type="InterPro" id="IPR029063">
    <property type="entry name" value="SAM-dependent_MTases_sf"/>
</dbReference>
<dbReference type="Gene3D" id="3.40.50.150">
    <property type="entry name" value="Vaccinia Virus protein VP39"/>
    <property type="match status" value="1"/>
</dbReference>
<evidence type="ECO:0000256" key="5">
    <source>
        <dbReference type="ARBA" id="ARBA00022691"/>
    </source>
</evidence>
<evidence type="ECO:0000256" key="1">
    <source>
        <dbReference type="ARBA" id="ARBA00006594"/>
    </source>
</evidence>
<reference evidence="9 10" key="1">
    <citation type="submission" date="2020-02" db="EMBL/GenBank/DDBJ databases">
        <title>A complete genome of a marine bacterium Vibrio sp. ZWAL4003 isolated from the mangrove sediment with the ability to degrade polysaccharides.</title>
        <authorList>
            <person name="Wu J."/>
            <person name="Qu W."/>
            <person name="Zeng R."/>
        </authorList>
    </citation>
    <scope>NUCLEOTIDE SEQUENCE [LARGE SCALE GENOMIC DNA]</scope>
    <source>
        <strain evidence="9 10">ZWAL4003</strain>
    </source>
</reference>
<dbReference type="GO" id="GO:0009007">
    <property type="term" value="F:site-specific DNA-methyltransferase (adenine-specific) activity"/>
    <property type="evidence" value="ECO:0007669"/>
    <property type="project" value="UniProtKB-EC"/>
</dbReference>
<evidence type="ECO:0000313" key="9">
    <source>
        <dbReference type="EMBL" id="QIH43435.1"/>
    </source>
</evidence>
<proteinExistence type="inferred from homology"/>
<dbReference type="PRINTS" id="PR00507">
    <property type="entry name" value="N12N6MTFRASE"/>
</dbReference>
<dbReference type="Pfam" id="PF02384">
    <property type="entry name" value="N6_Mtase"/>
    <property type="match status" value="1"/>
</dbReference>
<dbReference type="SUPFAM" id="SSF53335">
    <property type="entry name" value="S-adenosyl-L-methionine-dependent methyltransferases"/>
    <property type="match status" value="1"/>
</dbReference>
<evidence type="ECO:0000259" key="8">
    <source>
        <dbReference type="Pfam" id="PF02384"/>
    </source>
</evidence>
<comment type="catalytic activity">
    <reaction evidence="7">
        <text>a 2'-deoxyadenosine in DNA + S-adenosyl-L-methionine = an N(6)-methyl-2'-deoxyadenosine in DNA + S-adenosyl-L-homocysteine + H(+)</text>
        <dbReference type="Rhea" id="RHEA:15197"/>
        <dbReference type="Rhea" id="RHEA-COMP:12418"/>
        <dbReference type="Rhea" id="RHEA-COMP:12419"/>
        <dbReference type="ChEBI" id="CHEBI:15378"/>
        <dbReference type="ChEBI" id="CHEBI:57856"/>
        <dbReference type="ChEBI" id="CHEBI:59789"/>
        <dbReference type="ChEBI" id="CHEBI:90615"/>
        <dbReference type="ChEBI" id="CHEBI:90616"/>
        <dbReference type="EC" id="2.1.1.72"/>
    </reaction>
</comment>
<dbReference type="KEGG" id="vzi:G5S32_15675"/>
<keyword evidence="10" id="KW-1185">Reference proteome</keyword>
<evidence type="ECO:0000256" key="7">
    <source>
        <dbReference type="ARBA" id="ARBA00047942"/>
    </source>
</evidence>
<dbReference type="GO" id="GO:0032259">
    <property type="term" value="P:methylation"/>
    <property type="evidence" value="ECO:0007669"/>
    <property type="project" value="UniProtKB-KW"/>
</dbReference>
<keyword evidence="5" id="KW-0949">S-adenosyl-L-methionine</keyword>
<dbReference type="EC" id="2.1.1.72" evidence="2"/>
<evidence type="ECO:0000256" key="4">
    <source>
        <dbReference type="ARBA" id="ARBA00022679"/>
    </source>
</evidence>
<evidence type="ECO:0000256" key="6">
    <source>
        <dbReference type="ARBA" id="ARBA00022747"/>
    </source>
</evidence>
<protein>
    <recommendedName>
        <fullName evidence="2">site-specific DNA-methyltransferase (adenine-specific)</fullName>
        <ecNumber evidence="2">2.1.1.72</ecNumber>
    </recommendedName>
</protein>
<dbReference type="GO" id="GO:0008170">
    <property type="term" value="F:N-methyltransferase activity"/>
    <property type="evidence" value="ECO:0007669"/>
    <property type="project" value="InterPro"/>
</dbReference>
<sequence>MSHRTEFEKTFKHFAPYHHRHKVWDDLITCFAISINNGIAKDEELENKYLGIIRNYERNEQLEMPKLVGMLVCAFEESGHCDLLGEMYMAMEISSKNLGQFFTPYSLSKLCAKLSLDKQTIETKNFITAHEPACGSGGMIIAQADVMIEEGYNPQEKLLAYCVDVDQTAAMMCYIQLALWGIPAKVTIGNTLTMQFSRTMLTPMYHLGGWSIKEMIGQRTQEPETNLLVKRATTIIKHCSEASTEVIRSELLEQLQRGASHQKVSIIQNVSRVIINDSVYDLMCA</sequence>
<dbReference type="Proteomes" id="UP000503003">
    <property type="component" value="Chromosome 2"/>
</dbReference>
<name>A0A6G7CMW0_9VIBR</name>
<evidence type="ECO:0000256" key="3">
    <source>
        <dbReference type="ARBA" id="ARBA00022603"/>
    </source>
</evidence>
<dbReference type="PANTHER" id="PTHR42933:SF3">
    <property type="entry name" value="TYPE I RESTRICTION ENZYME MJAVIII METHYLASE SUBUNIT"/>
    <property type="match status" value="1"/>
</dbReference>
<keyword evidence="6" id="KW-0680">Restriction system</keyword>
<keyword evidence="3 9" id="KW-0489">Methyltransferase</keyword>
<evidence type="ECO:0000313" key="10">
    <source>
        <dbReference type="Proteomes" id="UP000503003"/>
    </source>
</evidence>
<feature type="domain" description="DNA methylase adenine-specific" evidence="8">
    <location>
        <begin position="83"/>
        <end position="195"/>
    </location>
</feature>
<gene>
    <name evidence="9" type="ORF">G5S32_15675</name>
</gene>
<dbReference type="InterPro" id="IPR051537">
    <property type="entry name" value="DNA_Adenine_Mtase"/>
</dbReference>
<dbReference type="AlphaFoldDB" id="A0A6G7CMW0"/>
<dbReference type="GO" id="GO:0003677">
    <property type="term" value="F:DNA binding"/>
    <property type="evidence" value="ECO:0007669"/>
    <property type="project" value="InterPro"/>
</dbReference>
<dbReference type="EMBL" id="CP049332">
    <property type="protein sequence ID" value="QIH43435.1"/>
    <property type="molecule type" value="Genomic_DNA"/>
</dbReference>